<organism evidence="1 2">
    <name type="scientific">Steinernema carpocapsae</name>
    <name type="common">Entomopathogenic nematode</name>
    <dbReference type="NCBI Taxonomy" id="34508"/>
    <lineage>
        <taxon>Eukaryota</taxon>
        <taxon>Metazoa</taxon>
        <taxon>Ecdysozoa</taxon>
        <taxon>Nematoda</taxon>
        <taxon>Chromadorea</taxon>
        <taxon>Rhabditida</taxon>
        <taxon>Tylenchina</taxon>
        <taxon>Panagrolaimomorpha</taxon>
        <taxon>Strongyloidoidea</taxon>
        <taxon>Steinernematidae</taxon>
        <taxon>Steinernema</taxon>
    </lineage>
</organism>
<keyword evidence="2" id="KW-1185">Reference proteome</keyword>
<reference evidence="1 2" key="2">
    <citation type="journal article" date="2019" name="G3 (Bethesda)">
        <title>Hybrid Assembly of the Genome of the Entomopathogenic Nematode Steinernema carpocapsae Identifies the X-Chromosome.</title>
        <authorList>
            <person name="Serra L."/>
            <person name="Macchietto M."/>
            <person name="Macias-Munoz A."/>
            <person name="McGill C.J."/>
            <person name="Rodriguez I.M."/>
            <person name="Rodriguez B."/>
            <person name="Murad R."/>
            <person name="Mortazavi A."/>
        </authorList>
    </citation>
    <scope>NUCLEOTIDE SEQUENCE [LARGE SCALE GENOMIC DNA]</scope>
    <source>
        <strain evidence="1 2">ALL</strain>
    </source>
</reference>
<sequence>MGRLQWWIRELVGNKWSLEIAGVARSRRLTTDASASGAGAVIWNPDGSITRTAINLTPEARAEPSTYREVYAVLFALQAFGAVRGCEDRRSN</sequence>
<evidence type="ECO:0008006" key="3">
    <source>
        <dbReference type="Google" id="ProtNLM"/>
    </source>
</evidence>
<dbReference type="OrthoDB" id="5863131at2759"/>
<dbReference type="Proteomes" id="UP000298663">
    <property type="component" value="Unassembled WGS sequence"/>
</dbReference>
<gene>
    <name evidence="1" type="ORF">L596_019000</name>
</gene>
<proteinExistence type="predicted"/>
<accession>A0A4U5N6T1</accession>
<evidence type="ECO:0000313" key="2">
    <source>
        <dbReference type="Proteomes" id="UP000298663"/>
    </source>
</evidence>
<protein>
    <recommendedName>
        <fullName evidence="3">RNase H type-1 domain-containing protein</fullName>
    </recommendedName>
</protein>
<dbReference type="EMBL" id="AZBU02000005">
    <property type="protein sequence ID" value="TKR78144.1"/>
    <property type="molecule type" value="Genomic_DNA"/>
</dbReference>
<reference evidence="1 2" key="1">
    <citation type="journal article" date="2015" name="Genome Biol.">
        <title>Comparative genomics of Steinernema reveals deeply conserved gene regulatory networks.</title>
        <authorList>
            <person name="Dillman A.R."/>
            <person name="Macchietto M."/>
            <person name="Porter C.F."/>
            <person name="Rogers A."/>
            <person name="Williams B."/>
            <person name="Antoshechkin I."/>
            <person name="Lee M.M."/>
            <person name="Goodwin Z."/>
            <person name="Lu X."/>
            <person name="Lewis E.E."/>
            <person name="Goodrich-Blair H."/>
            <person name="Stock S.P."/>
            <person name="Adams B.J."/>
            <person name="Sternberg P.W."/>
            <person name="Mortazavi A."/>
        </authorList>
    </citation>
    <scope>NUCLEOTIDE SEQUENCE [LARGE SCALE GENOMIC DNA]</scope>
    <source>
        <strain evidence="1 2">ALL</strain>
    </source>
</reference>
<evidence type="ECO:0000313" key="1">
    <source>
        <dbReference type="EMBL" id="TKR78144.1"/>
    </source>
</evidence>
<name>A0A4U5N6T1_STECR</name>
<comment type="caution">
    <text evidence="1">The sequence shown here is derived from an EMBL/GenBank/DDBJ whole genome shotgun (WGS) entry which is preliminary data.</text>
</comment>
<dbReference type="AlphaFoldDB" id="A0A4U5N6T1"/>